<dbReference type="PANTHER" id="PTHR47966">
    <property type="entry name" value="BETA-SITE APP-CLEAVING ENZYME, ISOFORM A-RELATED"/>
    <property type="match status" value="1"/>
</dbReference>
<dbReference type="PANTHER" id="PTHR47966:SF73">
    <property type="entry name" value="PEPTIDASE A1 DOMAIN-CONTAINING PROTEIN"/>
    <property type="match status" value="1"/>
</dbReference>
<accession>K5WV02</accession>
<keyword evidence="3" id="KW-0812">Transmembrane</keyword>
<dbReference type="eggNOG" id="ENOG502SIY7">
    <property type="taxonomic scope" value="Eukaryota"/>
</dbReference>
<dbReference type="AlphaFoldDB" id="K5WV02"/>
<dbReference type="PRINTS" id="PR00792">
    <property type="entry name" value="PEPSIN"/>
</dbReference>
<keyword evidence="4" id="KW-0732">Signal</keyword>
<dbReference type="InterPro" id="IPR001461">
    <property type="entry name" value="Aspartic_peptidase_A1"/>
</dbReference>
<dbReference type="InterPro" id="IPR034164">
    <property type="entry name" value="Pepsin-like_dom"/>
</dbReference>
<name>K5WV02_AGABU</name>
<dbReference type="InterPro" id="IPR021109">
    <property type="entry name" value="Peptidase_aspartic_dom_sf"/>
</dbReference>
<dbReference type="KEGG" id="abp:AGABI1DRAFT74209"/>
<feature type="domain" description="Peptidase A1" evidence="5">
    <location>
        <begin position="51"/>
        <end position="387"/>
    </location>
</feature>
<dbReference type="Gene3D" id="2.40.70.10">
    <property type="entry name" value="Acid Proteases"/>
    <property type="match status" value="2"/>
</dbReference>
<dbReference type="GeneID" id="18831166"/>
<keyword evidence="3" id="KW-1133">Transmembrane helix</keyword>
<organism evidence="6 7">
    <name type="scientific">Agaricus bisporus var. burnettii (strain JB137-S8 / ATCC MYA-4627 / FGSC 10392)</name>
    <name type="common">White button mushroom</name>
    <dbReference type="NCBI Taxonomy" id="597362"/>
    <lineage>
        <taxon>Eukaryota</taxon>
        <taxon>Fungi</taxon>
        <taxon>Dikarya</taxon>
        <taxon>Basidiomycota</taxon>
        <taxon>Agaricomycotina</taxon>
        <taxon>Agaricomycetes</taxon>
        <taxon>Agaricomycetidae</taxon>
        <taxon>Agaricales</taxon>
        <taxon>Agaricineae</taxon>
        <taxon>Agaricaceae</taxon>
        <taxon>Agaricus</taxon>
    </lineage>
</organism>
<dbReference type="EMBL" id="JH971390">
    <property type="protein sequence ID" value="EKM79301.1"/>
    <property type="molecule type" value="Genomic_DNA"/>
</dbReference>
<feature type="region of interest" description="Disordered" evidence="2">
    <location>
        <begin position="601"/>
        <end position="626"/>
    </location>
</feature>
<dbReference type="CDD" id="cd05471">
    <property type="entry name" value="pepsin_like"/>
    <property type="match status" value="1"/>
</dbReference>
<dbReference type="SUPFAM" id="SSF50630">
    <property type="entry name" value="Acid proteases"/>
    <property type="match status" value="1"/>
</dbReference>
<evidence type="ECO:0000256" key="1">
    <source>
        <dbReference type="ARBA" id="ARBA00007447"/>
    </source>
</evidence>
<proteinExistence type="inferred from homology"/>
<sequence>MHHLPLSLLLLVFSVNAIIVPFKVRFSNGAPHTSLNRRTPTLISNIGNAQYVSNITLGGVTVPVLLDTGSSDLWSAFPEDQPSITDLDESVSLSYAVGKVTGAVAVTTLSFDGFKVDNQAFLHVTDTSSFTSDLESQGYYGLIGLGPNSGSAIAKKIKKDPRGDTTLSHIFEAHNETDNYISFLLTRKGDPSETSMQGQLTISEIVPGFENITSMPQMDVDKVNRLLKADQHWQILTDKDTGIIGPDGQPLKVDSIVPGCPDGQLVAVIDSGFTFSQVPRDISDQIYGRVKGAYYDTNQEFWMIPCQQSLNITFSFGGKSYPVHPLDTVDDNFNQVDSTGQKVCIGSFQPITSAFSMLGHYDMILGMSFLRNAYTLLNFGNWIDSSSKTQEHPFIQLASITNVDQAHADFVKVRLGGIDTSGAAQYQLLPVDQMKRSPVSDEEKKKKYQEMILSRWPYIFVGCLVFVLLITGYCVWRCCCRKSKKQGNSKLGGLFKRNRSENGGGNRALEETEVGFHSQKGDSENSKYHPLSDSNNLSMQDLHRTNTDHSQRSFPPPPSYPNNPYSQGYHDGSTYSLQGNAADGYPQSNYVMNPHAMDSVASVHMQRQPQPHDFSGGYSGNEFAAR</sequence>
<feature type="transmembrane region" description="Helical" evidence="3">
    <location>
        <begin position="456"/>
        <end position="476"/>
    </location>
</feature>
<dbReference type="OMA" id="QMQHSPI"/>
<dbReference type="GO" id="GO:0006508">
    <property type="term" value="P:proteolysis"/>
    <property type="evidence" value="ECO:0007669"/>
    <property type="project" value="InterPro"/>
</dbReference>
<feature type="chain" id="PRO_5003890870" description="Peptidase A1 domain-containing protein" evidence="4">
    <location>
        <begin position="18"/>
        <end position="626"/>
    </location>
</feature>
<dbReference type="HOGENOM" id="CLU_013253_8_0_1"/>
<feature type="signal peptide" evidence="4">
    <location>
        <begin position="1"/>
        <end position="17"/>
    </location>
</feature>
<gene>
    <name evidence="6" type="ORF">AGABI1DRAFT_74209</name>
</gene>
<dbReference type="GO" id="GO:0004190">
    <property type="term" value="F:aspartic-type endopeptidase activity"/>
    <property type="evidence" value="ECO:0007669"/>
    <property type="project" value="InterPro"/>
</dbReference>
<evidence type="ECO:0000313" key="6">
    <source>
        <dbReference type="EMBL" id="EKM79301.1"/>
    </source>
</evidence>
<dbReference type="RefSeq" id="XP_007329769.1">
    <property type="nucleotide sequence ID" value="XM_007329707.1"/>
</dbReference>
<evidence type="ECO:0000256" key="2">
    <source>
        <dbReference type="SAM" id="MobiDB-lite"/>
    </source>
</evidence>
<dbReference type="PROSITE" id="PS51767">
    <property type="entry name" value="PEPTIDASE_A1"/>
    <property type="match status" value="1"/>
</dbReference>
<keyword evidence="7" id="KW-1185">Reference proteome</keyword>
<evidence type="ECO:0000256" key="4">
    <source>
        <dbReference type="SAM" id="SignalP"/>
    </source>
</evidence>
<dbReference type="OrthoDB" id="15189at2759"/>
<dbReference type="InterPro" id="IPR033121">
    <property type="entry name" value="PEPTIDASE_A1"/>
</dbReference>
<protein>
    <recommendedName>
        <fullName evidence="5">Peptidase A1 domain-containing protein</fullName>
    </recommendedName>
</protein>
<feature type="region of interest" description="Disordered" evidence="2">
    <location>
        <begin position="486"/>
        <end position="581"/>
    </location>
</feature>
<reference evidence="7" key="1">
    <citation type="journal article" date="2012" name="Proc. Natl. Acad. Sci. U.S.A.">
        <title>Genome sequence of the button mushroom Agaricus bisporus reveals mechanisms governing adaptation to a humic-rich ecological niche.</title>
        <authorList>
            <person name="Morin E."/>
            <person name="Kohler A."/>
            <person name="Baker A.R."/>
            <person name="Foulongne-Oriol M."/>
            <person name="Lombard V."/>
            <person name="Nagy L.G."/>
            <person name="Ohm R.A."/>
            <person name="Patyshakuliyeva A."/>
            <person name="Brun A."/>
            <person name="Aerts A.L."/>
            <person name="Bailey A.M."/>
            <person name="Billette C."/>
            <person name="Coutinho P.M."/>
            <person name="Deakin G."/>
            <person name="Doddapaneni H."/>
            <person name="Floudas D."/>
            <person name="Grimwood J."/>
            <person name="Hilden K."/>
            <person name="Kuees U."/>
            <person name="LaButti K.M."/>
            <person name="Lapidus A."/>
            <person name="Lindquist E.A."/>
            <person name="Lucas S.M."/>
            <person name="Murat C."/>
            <person name="Riley R.W."/>
            <person name="Salamov A.A."/>
            <person name="Schmutz J."/>
            <person name="Subramanian V."/>
            <person name="Woesten H.A.B."/>
            <person name="Xu J."/>
            <person name="Eastwood D.C."/>
            <person name="Foster G.D."/>
            <person name="Sonnenberg A.S."/>
            <person name="Cullen D."/>
            <person name="de Vries R.P."/>
            <person name="Lundell T."/>
            <person name="Hibbett D.S."/>
            <person name="Henrissat B."/>
            <person name="Burton K.S."/>
            <person name="Kerrigan R.W."/>
            <person name="Challen M.P."/>
            <person name="Grigoriev I.V."/>
            <person name="Martin F."/>
        </authorList>
    </citation>
    <scope>NUCLEOTIDE SEQUENCE [LARGE SCALE GENOMIC DNA]</scope>
    <source>
        <strain evidence="7">JB137-S8 / ATCC MYA-4627 / FGSC 10392</strain>
    </source>
</reference>
<comment type="similarity">
    <text evidence="1">Belongs to the peptidase A1 family.</text>
</comment>
<keyword evidence="3" id="KW-0472">Membrane</keyword>
<dbReference type="Pfam" id="PF00026">
    <property type="entry name" value="Asp"/>
    <property type="match status" value="2"/>
</dbReference>
<feature type="compositionally biased region" description="Basic and acidic residues" evidence="2">
    <location>
        <begin position="541"/>
        <end position="551"/>
    </location>
</feature>
<evidence type="ECO:0000256" key="3">
    <source>
        <dbReference type="SAM" id="Phobius"/>
    </source>
</evidence>
<dbReference type="Proteomes" id="UP000008493">
    <property type="component" value="Unassembled WGS sequence"/>
</dbReference>
<dbReference type="InParanoid" id="K5WV02"/>
<evidence type="ECO:0000313" key="7">
    <source>
        <dbReference type="Proteomes" id="UP000008493"/>
    </source>
</evidence>
<evidence type="ECO:0000259" key="5">
    <source>
        <dbReference type="PROSITE" id="PS51767"/>
    </source>
</evidence>